<reference evidence="3 4" key="1">
    <citation type="journal article" date="2015" name="BMC Genomics">
        <title>Genome mining reveals unlocked bioactive potential of marine Gram-negative bacteria.</title>
        <authorList>
            <person name="Machado H."/>
            <person name="Sonnenschein E.C."/>
            <person name="Melchiorsen J."/>
            <person name="Gram L."/>
        </authorList>
    </citation>
    <scope>NUCLEOTIDE SEQUENCE [LARGE SCALE GENOMIC DNA]</scope>
    <source>
        <strain evidence="3 4">S4054</strain>
    </source>
</reference>
<dbReference type="RefSeq" id="WP_046357626.1">
    <property type="nucleotide sequence ID" value="NZ_AUXW01000174.1"/>
</dbReference>
<dbReference type="Pfam" id="PF13332">
    <property type="entry name" value="Fil_haemagg_2"/>
    <property type="match status" value="1"/>
</dbReference>
<accession>A0A0F6A6T4</accession>
<dbReference type="PATRIC" id="fig|1129367.4.peg.4217"/>
<feature type="region of interest" description="Disordered" evidence="1">
    <location>
        <begin position="1248"/>
        <end position="1274"/>
    </location>
</feature>
<dbReference type="Proteomes" id="UP000033434">
    <property type="component" value="Unassembled WGS sequence"/>
</dbReference>
<dbReference type="EMBL" id="AUXW01000174">
    <property type="protein sequence ID" value="KKE81922.1"/>
    <property type="molecule type" value="Genomic_DNA"/>
</dbReference>
<dbReference type="InterPro" id="IPR025157">
    <property type="entry name" value="Hemagglutinin_rpt"/>
</dbReference>
<protein>
    <recommendedName>
        <fullName evidence="2">DUF637 domain-containing protein</fullName>
    </recommendedName>
</protein>
<evidence type="ECO:0000259" key="2">
    <source>
        <dbReference type="Pfam" id="PF04830"/>
    </source>
</evidence>
<sequence length="1350" mass="148305">MDNFEFMDKNKIWRINTSCFVLFMFILQLTFPAFAAVLIEDKKIEAHFKSALQYQPAKVNDYSYELNDRIEAVKHVGFVTMEDFVQMLRNESSSTLTSISSAIPLMVGDVTTIIPIYPIEKQIGNEFVQARYIRNQIKDLLSRSLVDGTKANWDTEGEQSLQLYKNSIKFAKSSGKKFGERLAVNDDIADDMIWPEFRRIAGKTTLVPILYLTDETIAKRKVVGNQIDIVGNVSEFNSVKINAGLLSTYRDTVILVAEEFFNKSKIEAHGNLSIVSDVFKNHSGQISVEDSLNVMADHIEHKTVVYRYKTKYGYSDRLGKVAKISAGKNVELISSGDILIEGAEITAGGNILLDAANIVTIKSAPLLSTAKGDSSSSEWHETSLSHMRSTLSAGENVSIFGAYINISGAELTAAGNIELMAQHGVHIVDDIDTYDYQSKGRFGSLSYEMSQRTTVSVRAALDAGKGIVLDTDMGDIKLRAVDIKSKEGTSVTAHTGKIHMLLTKEQDFYSYNTINKGLFTVKMTDEGHRRENAVYNTIVGGVQFDAMYGVHVEYTGDKSLGLQQQLNTLAQMDNLRWLNQLMNNQQLQIDWQHQELLYEEWKTSKTTLSPAAMALLSIAVAIATQGAGTGLLESIGAATTDLAVAMTQAAVSTLASSAATSLANGNSLSETLEQMTSSDGLRSLAVAVVTAGALQQVSEMLGQADSFLHLGAESSFVEQAYQAVVKATVRAGISSGLTNASFNEVFVGALAQTAIAAFGKHTAQKLKKLGSNGDLAHGFKYIGHAAAGCVQGIAKSQLNKTERGQGCSSGASGAVIGEFIGEVYHEKVVAKHAADAESALITLENRLSRTKYANYSGKELAEKIQSDFEYSELRDISQDFIDDLNQSGVNLARFGSALAAFGAGMDVNIAADTGENAAQNNALFFAFIPLVLKVIDASVTAYELYQIQQVYEDSGREEGDKALKKYMTDLLGDKAIEMMIPGGAVWNKYLKDKVEGLSPEFSKQVMAMGDLSFANRDKSGDAPIQMNVSKRVGELNCQGTPLCATKLDLNNMTDKELVDLHERNLKTGRTSLDGEGIRSHLEDGYVFDYEKSRWLRGPKLSKVDVGAKFETVKNYGSASDLLHNNPNVDLNSIKARVNGMDMTYDQVKRNRDTVLRNIEKREKYLHSIDADPSKDVTLKGWRNERNDLTEAQGLISAEAWVHDSYPNARSIKILDTDFPHSGKSRQYDRLFEVVHSNGRTELISIEAKGRSQPSKVGSDLGAARNREDGKVYGQGTKGYDDYLYDHLSQQSAKSSSLYQGENREKQIGLKQTKTKLERYRLHSGNPTRLVVKHDYDSKGNARIQVAKSIN</sequence>
<proteinExistence type="predicted"/>
<evidence type="ECO:0000256" key="1">
    <source>
        <dbReference type="SAM" id="MobiDB-lite"/>
    </source>
</evidence>
<dbReference type="InterPro" id="IPR006915">
    <property type="entry name" value="DUF637_hemagglutn_put"/>
</dbReference>
<dbReference type="Pfam" id="PF04830">
    <property type="entry name" value="DUF637"/>
    <property type="match status" value="1"/>
</dbReference>
<organism evidence="3 4">
    <name type="scientific">Pseudoalteromonas luteoviolacea S4054</name>
    <dbReference type="NCBI Taxonomy" id="1129367"/>
    <lineage>
        <taxon>Bacteria</taxon>
        <taxon>Pseudomonadati</taxon>
        <taxon>Pseudomonadota</taxon>
        <taxon>Gammaproteobacteria</taxon>
        <taxon>Alteromonadales</taxon>
        <taxon>Pseudoalteromonadaceae</taxon>
        <taxon>Pseudoalteromonas</taxon>
    </lineage>
</organism>
<comment type="caution">
    <text evidence="3">The sequence shown here is derived from an EMBL/GenBank/DDBJ whole genome shotgun (WGS) entry which is preliminary data.</text>
</comment>
<feature type="domain" description="DUF637" evidence="2">
    <location>
        <begin position="646"/>
        <end position="814"/>
    </location>
</feature>
<evidence type="ECO:0000313" key="3">
    <source>
        <dbReference type="EMBL" id="KKE81922.1"/>
    </source>
</evidence>
<name>A0A0F6A6T4_9GAMM</name>
<gene>
    <name evidence="3" type="ORF">N479_20720</name>
</gene>
<dbReference type="GO" id="GO:0003824">
    <property type="term" value="F:catalytic activity"/>
    <property type="evidence" value="ECO:0007669"/>
    <property type="project" value="UniProtKB-ARBA"/>
</dbReference>
<evidence type="ECO:0000313" key="4">
    <source>
        <dbReference type="Proteomes" id="UP000033434"/>
    </source>
</evidence>